<keyword evidence="3 8" id="KW-0540">Nuclease</keyword>
<evidence type="ECO:0000256" key="4">
    <source>
        <dbReference type="ARBA" id="ARBA00022723"/>
    </source>
</evidence>
<gene>
    <name evidence="10" type="ORF">HPLM_LOCUS4038</name>
</gene>
<keyword evidence="8" id="KW-0227">DNA damage</keyword>
<dbReference type="GO" id="GO:0004528">
    <property type="term" value="F:phosphodiesterase I activity"/>
    <property type="evidence" value="ECO:0007669"/>
    <property type="project" value="UniProtKB-EC"/>
</dbReference>
<evidence type="ECO:0000313" key="11">
    <source>
        <dbReference type="Proteomes" id="UP000268014"/>
    </source>
</evidence>
<comment type="function">
    <text evidence="8">Nuclease required for the repair of DNA interstrand cross-links (ICL). Acts as a 5'-3' exonuclease that anchors at a cut end of DNA and cleaves DNA successively at every third nucleotide, allowing to excise an ICL from one strand through flanking incisions.</text>
</comment>
<comment type="cofactor">
    <cofactor evidence="8">
        <name>Mg(2+)</name>
        <dbReference type="ChEBI" id="CHEBI:18420"/>
    </cofactor>
    <cofactor evidence="8">
        <name>Mn(2+)</name>
        <dbReference type="ChEBI" id="CHEBI:29035"/>
    </cofactor>
</comment>
<dbReference type="InterPro" id="IPR011856">
    <property type="entry name" value="tRNA_endonuc-like_dom_sf"/>
</dbReference>
<dbReference type="Pfam" id="PF21170">
    <property type="entry name" value="FAN1_TPR"/>
    <property type="match status" value="1"/>
</dbReference>
<accession>A0A0N4W2S2</accession>
<keyword evidence="8" id="KW-0234">DNA repair</keyword>
<dbReference type="PANTHER" id="PTHR15749">
    <property type="entry name" value="FANCONI-ASSOCIATED NUCLEASE 1"/>
    <property type="match status" value="1"/>
</dbReference>
<comment type="similarity">
    <text evidence="2 8">Belongs to the FAN1 family.</text>
</comment>
<dbReference type="InterPro" id="IPR049126">
    <property type="entry name" value="FAN1-like_TPR"/>
</dbReference>
<keyword evidence="7 8" id="KW-0464">Manganese</keyword>
<proteinExistence type="inferred from homology"/>
<organism evidence="12">
    <name type="scientific">Haemonchus placei</name>
    <name type="common">Barber's pole worm</name>
    <dbReference type="NCBI Taxonomy" id="6290"/>
    <lineage>
        <taxon>Eukaryota</taxon>
        <taxon>Metazoa</taxon>
        <taxon>Ecdysozoa</taxon>
        <taxon>Nematoda</taxon>
        <taxon>Chromadorea</taxon>
        <taxon>Rhabditida</taxon>
        <taxon>Rhabditina</taxon>
        <taxon>Rhabditomorpha</taxon>
        <taxon>Strongyloidea</taxon>
        <taxon>Trichostrongylidae</taxon>
        <taxon>Haemonchus</taxon>
    </lineage>
</organism>
<dbReference type="GO" id="GO:0046872">
    <property type="term" value="F:metal ion binding"/>
    <property type="evidence" value="ECO:0007669"/>
    <property type="project" value="UniProtKB-KW"/>
</dbReference>
<evidence type="ECO:0000313" key="10">
    <source>
        <dbReference type="EMBL" id="VDO22255.1"/>
    </source>
</evidence>
<comment type="subcellular location">
    <subcellularLocation>
        <location evidence="8">Nucleus</location>
    </subcellularLocation>
</comment>
<dbReference type="EMBL" id="UZAF01016167">
    <property type="protein sequence ID" value="VDO22255.1"/>
    <property type="molecule type" value="Genomic_DNA"/>
</dbReference>
<feature type="domain" description="VRR-NUC" evidence="9">
    <location>
        <begin position="289"/>
        <end position="404"/>
    </location>
</feature>
<keyword evidence="8" id="KW-0539">Nucleus</keyword>
<dbReference type="Pfam" id="PF08774">
    <property type="entry name" value="VRR_NUC"/>
    <property type="match status" value="1"/>
</dbReference>
<evidence type="ECO:0000256" key="8">
    <source>
        <dbReference type="RuleBase" id="RU365033"/>
    </source>
</evidence>
<dbReference type="SMART" id="SM00990">
    <property type="entry name" value="VRR_NUC"/>
    <property type="match status" value="1"/>
</dbReference>
<evidence type="ECO:0000256" key="1">
    <source>
        <dbReference type="ARBA" id="ARBA00000983"/>
    </source>
</evidence>
<evidence type="ECO:0000256" key="5">
    <source>
        <dbReference type="ARBA" id="ARBA00022801"/>
    </source>
</evidence>
<dbReference type="AlphaFoldDB" id="A0A0N4W2S2"/>
<dbReference type="GO" id="GO:0017108">
    <property type="term" value="F:5'-flap endonuclease activity"/>
    <property type="evidence" value="ECO:0007669"/>
    <property type="project" value="TreeGrafter"/>
</dbReference>
<evidence type="ECO:0000313" key="12">
    <source>
        <dbReference type="WBParaSite" id="HPLM_0000404601-mRNA-1"/>
    </source>
</evidence>
<dbReference type="GO" id="GO:0070336">
    <property type="term" value="F:flap-structured DNA binding"/>
    <property type="evidence" value="ECO:0007669"/>
    <property type="project" value="TreeGrafter"/>
</dbReference>
<dbReference type="Proteomes" id="UP000268014">
    <property type="component" value="Unassembled WGS sequence"/>
</dbReference>
<evidence type="ECO:0000256" key="3">
    <source>
        <dbReference type="ARBA" id="ARBA00022722"/>
    </source>
</evidence>
<dbReference type="CDD" id="cd22326">
    <property type="entry name" value="FAN1-like"/>
    <property type="match status" value="1"/>
</dbReference>
<keyword evidence="6 8" id="KW-0460">Magnesium</keyword>
<reference evidence="10 11" key="2">
    <citation type="submission" date="2018-11" db="EMBL/GenBank/DDBJ databases">
        <authorList>
            <consortium name="Pathogen Informatics"/>
        </authorList>
    </citation>
    <scope>NUCLEOTIDE SEQUENCE [LARGE SCALE GENOMIC DNA]</scope>
    <source>
        <strain evidence="10 11">MHpl1</strain>
    </source>
</reference>
<dbReference type="OMA" id="YIRCLTH"/>
<protein>
    <recommendedName>
        <fullName evidence="8">Fanconi-associated nuclease</fullName>
        <ecNumber evidence="8">3.1.4.1</ecNumber>
    </recommendedName>
</protein>
<dbReference type="InterPro" id="IPR049132">
    <property type="entry name" value="FAN1-like_euk"/>
</dbReference>
<dbReference type="OrthoDB" id="76364at2759"/>
<dbReference type="InterPro" id="IPR014883">
    <property type="entry name" value="VRR_NUC"/>
</dbReference>
<reference evidence="12" key="1">
    <citation type="submission" date="2017-02" db="UniProtKB">
        <authorList>
            <consortium name="WormBaseParasite"/>
        </authorList>
    </citation>
    <scope>IDENTIFICATION</scope>
</reference>
<comment type="catalytic activity">
    <reaction evidence="1 8">
        <text>Hydrolytically removes 5'-nucleotides successively from the 3'-hydroxy termini of 3'-hydroxy-terminated oligonucleotides.</text>
        <dbReference type="EC" id="3.1.4.1"/>
    </reaction>
</comment>
<evidence type="ECO:0000256" key="2">
    <source>
        <dbReference type="ARBA" id="ARBA00005533"/>
    </source>
</evidence>
<dbReference type="EC" id="3.1.4.1" evidence="8"/>
<dbReference type="WBParaSite" id="HPLM_0000404601-mRNA-1">
    <property type="protein sequence ID" value="HPLM_0000404601-mRNA-1"/>
    <property type="gene ID" value="HPLM_0000404601"/>
</dbReference>
<keyword evidence="5 8" id="KW-0378">Hydrolase</keyword>
<dbReference type="GO" id="GO:0005634">
    <property type="term" value="C:nucleus"/>
    <property type="evidence" value="ECO:0007669"/>
    <property type="project" value="UniProtKB-SubCell"/>
</dbReference>
<keyword evidence="4 8" id="KW-0479">Metal-binding</keyword>
<evidence type="ECO:0000256" key="7">
    <source>
        <dbReference type="ARBA" id="ARBA00023211"/>
    </source>
</evidence>
<name>A0A0N4W2S2_HAEPC</name>
<dbReference type="GO" id="GO:0036297">
    <property type="term" value="P:interstrand cross-link repair"/>
    <property type="evidence" value="ECO:0007669"/>
    <property type="project" value="InterPro"/>
</dbReference>
<dbReference type="STRING" id="6290.A0A0N4W2S2"/>
<evidence type="ECO:0000259" key="9">
    <source>
        <dbReference type="SMART" id="SM00990"/>
    </source>
</evidence>
<dbReference type="PANTHER" id="PTHR15749:SF4">
    <property type="entry name" value="FANCONI-ASSOCIATED NUCLEASE 1"/>
    <property type="match status" value="1"/>
</dbReference>
<evidence type="ECO:0000256" key="6">
    <source>
        <dbReference type="ARBA" id="ARBA00022842"/>
    </source>
</evidence>
<dbReference type="Gene3D" id="3.40.1350.10">
    <property type="match status" value="1"/>
</dbReference>
<dbReference type="GO" id="GO:0008409">
    <property type="term" value="F:5'-3' exonuclease activity"/>
    <property type="evidence" value="ECO:0007669"/>
    <property type="project" value="TreeGrafter"/>
</dbReference>
<keyword evidence="11" id="KW-1185">Reference proteome</keyword>
<sequence>YTFNRLCFRYVRAKELETELLNFLSNNKFEDAYECAYNAREMLSSIPEERSVSAGLPVYLRRFTAISVLMRCVAHGAGVLERQKKYAIAISWQRYLLKTPELKPFCMNSRGALWDRLSLNLDAHMKERDEALQEIREGLEDDAVADKDKLMLQDRALRISNRDFLERIVLAEPVKKEIYGTTLSKDLGDSRINRFVVKDVDNHVVECSVEEVVRMHYLDKEGFNNGVHAEGSIWHTVLGLLFYDIIFDPNMKNVWLSEVQTNPVDLASRNLYEDRRERFDERFSWLEKATDEEIADAVKITWVAQHLLETSEINWSLFEEVGEFLNFLFCCPRPGLIAVLRRVVTDYRNCRSGFPDLTVWNTVAKTIAVVEVKGPGDRLSTKQRLWLDFFMRHEIRAEVCHVIGEGTSKLL</sequence>
<dbReference type="InterPro" id="IPR033315">
    <property type="entry name" value="Fan1-like"/>
</dbReference>